<keyword evidence="7" id="KW-1133">Transmembrane helix</keyword>
<comment type="caution">
    <text evidence="13">The sequence shown here is derived from an EMBL/GenBank/DDBJ whole genome shotgun (WGS) entry which is preliminary data.</text>
</comment>
<keyword evidence="8" id="KW-0560">Oxidoreductase</keyword>
<evidence type="ECO:0000256" key="11">
    <source>
        <dbReference type="SAM" id="MobiDB-lite"/>
    </source>
</evidence>
<name>A0ABR1GPT1_9HYPO</name>
<evidence type="ECO:0000313" key="14">
    <source>
        <dbReference type="Proteomes" id="UP001498476"/>
    </source>
</evidence>
<comment type="subcellular location">
    <subcellularLocation>
        <location evidence="2">Membrane</location>
    </subcellularLocation>
</comment>
<accession>A0ABR1GPT1</accession>
<evidence type="ECO:0000256" key="7">
    <source>
        <dbReference type="ARBA" id="ARBA00022989"/>
    </source>
</evidence>
<gene>
    <name evidence="13" type="ORF">QQX98_010309</name>
</gene>
<feature type="region of interest" description="Disordered" evidence="11">
    <location>
        <begin position="634"/>
        <end position="654"/>
    </location>
</feature>
<dbReference type="InterPro" id="IPR050562">
    <property type="entry name" value="FAD_mOase_fung"/>
</dbReference>
<evidence type="ECO:0000259" key="12">
    <source>
        <dbReference type="Pfam" id="PF01494"/>
    </source>
</evidence>
<evidence type="ECO:0000256" key="10">
    <source>
        <dbReference type="ARBA" id="ARBA00023136"/>
    </source>
</evidence>
<dbReference type="PANTHER" id="PTHR47356:SF2">
    <property type="entry name" value="FAD-BINDING DOMAIN-CONTAINING PROTEIN-RELATED"/>
    <property type="match status" value="1"/>
</dbReference>
<evidence type="ECO:0000256" key="2">
    <source>
        <dbReference type="ARBA" id="ARBA00004370"/>
    </source>
</evidence>
<evidence type="ECO:0000256" key="1">
    <source>
        <dbReference type="ARBA" id="ARBA00001974"/>
    </source>
</evidence>
<keyword evidence="10" id="KW-0472">Membrane</keyword>
<organism evidence="13 14">
    <name type="scientific">Neonectria punicea</name>
    <dbReference type="NCBI Taxonomy" id="979145"/>
    <lineage>
        <taxon>Eukaryota</taxon>
        <taxon>Fungi</taxon>
        <taxon>Dikarya</taxon>
        <taxon>Ascomycota</taxon>
        <taxon>Pezizomycotina</taxon>
        <taxon>Sordariomycetes</taxon>
        <taxon>Hypocreomycetidae</taxon>
        <taxon>Hypocreales</taxon>
        <taxon>Nectriaceae</taxon>
        <taxon>Neonectria</taxon>
    </lineage>
</organism>
<evidence type="ECO:0000256" key="6">
    <source>
        <dbReference type="ARBA" id="ARBA00022827"/>
    </source>
</evidence>
<keyword evidence="9" id="KW-0503">Monooxygenase</keyword>
<evidence type="ECO:0000256" key="4">
    <source>
        <dbReference type="ARBA" id="ARBA00022630"/>
    </source>
</evidence>
<dbReference type="PRINTS" id="PR00420">
    <property type="entry name" value="RNGMNOXGNASE"/>
</dbReference>
<dbReference type="Gene3D" id="3.50.50.60">
    <property type="entry name" value="FAD/NAD(P)-binding domain"/>
    <property type="match status" value="1"/>
</dbReference>
<proteinExistence type="inferred from homology"/>
<protein>
    <recommendedName>
        <fullName evidence="12">FAD-binding domain-containing protein</fullName>
    </recommendedName>
</protein>
<evidence type="ECO:0000256" key="8">
    <source>
        <dbReference type="ARBA" id="ARBA00023002"/>
    </source>
</evidence>
<keyword evidence="6" id="KW-0274">FAD</keyword>
<evidence type="ECO:0000313" key="13">
    <source>
        <dbReference type="EMBL" id="KAK7403902.1"/>
    </source>
</evidence>
<sequence length="788" mass="87141">MDETEFTVVIVGGSVSGLSLANMLEKAGIRFVVLESNDEIAPQVGASIGIQPNGLRILDQIGCADRVLSIVDMPLQDSYVRVSDASVIAHHKKVHDEIMRRHGYPTIFIDRQMLLQELYNNLESKAPVLVGQRVESITKLDDFVEVVTNKGKKIRGDILVGADGIYSTVRKEMWRIGNEMSPGYFPLDEWSTLSNGVQYVMNQGFSYLIITGPGGRVYWFLFVKLDVTLFGNDIPRYSKSDEEALAQQHASDPITPDATFGQIYEARTSSVLTPLHEYVFQKWHFERVITIGDAAHKFEPLTGYGGNSAIETAATLTNYLSSKKNSHLTRSEIHEIFSNTQNDRFERVSALVADAHYRQQNDALETPLLAFLATVLPRLMSQEATLQLWSNKLVGASRLEMLPVPKRAHSIPFNDELPAKPLSSTWLPTSLAAICQCALYRLSNKILLPLEVPSSFAGAPLRQRYLGIGFLDELFTTLVSVFGVPLTGPDPAQRIQWIYFTPVIFASFVDWTIESYRAGSAGLLVSFPSVFGAVYQLLGIGRIAPLYNLATIFTTVAHHSFGTVAGHAVAEEAADALIPGFTLGYILPTVLMIGPLQNKHTWQGFIALWQPFPVIVGLLTSGLSRLSDKRRITTKDGVSMKQTKKGKHPQSNAPPTSLRLIYTVGTAATTLIHFWSMYRVWKNPGLSFARVFGGLDGILSASHASDPRDDIHLFLQRDMFLNVASVFVQSMYRIFHLRSLGYITTTEAGIASVTTTLAQGVIGPAATHIGLCGWREEVFSRVNRQVCN</sequence>
<dbReference type="InterPro" id="IPR002938">
    <property type="entry name" value="FAD-bd"/>
</dbReference>
<dbReference type="Pfam" id="PF01494">
    <property type="entry name" value="FAD_binding_3"/>
    <property type="match status" value="1"/>
</dbReference>
<evidence type="ECO:0000256" key="5">
    <source>
        <dbReference type="ARBA" id="ARBA00022692"/>
    </source>
</evidence>
<dbReference type="Proteomes" id="UP001498476">
    <property type="component" value="Unassembled WGS sequence"/>
</dbReference>
<comment type="similarity">
    <text evidence="3">Belongs to the paxM FAD-dependent monooxygenase family.</text>
</comment>
<feature type="domain" description="FAD-binding" evidence="12">
    <location>
        <begin position="6"/>
        <end position="321"/>
    </location>
</feature>
<dbReference type="PANTHER" id="PTHR47356">
    <property type="entry name" value="FAD-DEPENDENT MONOOXYGENASE ASQG-RELATED"/>
    <property type="match status" value="1"/>
</dbReference>
<keyword evidence="4" id="KW-0285">Flavoprotein</keyword>
<evidence type="ECO:0000256" key="3">
    <source>
        <dbReference type="ARBA" id="ARBA00007992"/>
    </source>
</evidence>
<reference evidence="13 14" key="1">
    <citation type="journal article" date="2025" name="Microbiol. Resour. Announc.">
        <title>Draft genome sequences for Neonectria magnoliae and Neonectria punicea, canker pathogens of Liriodendron tulipifera and Acer saccharum in West Virginia.</title>
        <authorList>
            <person name="Petronek H.M."/>
            <person name="Kasson M.T."/>
            <person name="Metheny A.M."/>
            <person name="Stauder C.M."/>
            <person name="Lovett B."/>
            <person name="Lynch S.C."/>
            <person name="Garnas J.R."/>
            <person name="Kasson L.R."/>
            <person name="Stajich J.E."/>
        </authorList>
    </citation>
    <scope>NUCLEOTIDE SEQUENCE [LARGE SCALE GENOMIC DNA]</scope>
    <source>
        <strain evidence="13 14">NRRL 64653</strain>
    </source>
</reference>
<comment type="cofactor">
    <cofactor evidence="1">
        <name>FAD</name>
        <dbReference type="ChEBI" id="CHEBI:57692"/>
    </cofactor>
</comment>
<keyword evidence="14" id="KW-1185">Reference proteome</keyword>
<dbReference type="InterPro" id="IPR036188">
    <property type="entry name" value="FAD/NAD-bd_sf"/>
</dbReference>
<evidence type="ECO:0000256" key="9">
    <source>
        <dbReference type="ARBA" id="ARBA00023033"/>
    </source>
</evidence>
<dbReference type="EMBL" id="JAZAVJ010000223">
    <property type="protein sequence ID" value="KAK7403902.1"/>
    <property type="molecule type" value="Genomic_DNA"/>
</dbReference>
<dbReference type="SUPFAM" id="SSF51905">
    <property type="entry name" value="FAD/NAD(P)-binding domain"/>
    <property type="match status" value="1"/>
</dbReference>
<keyword evidence="5" id="KW-0812">Transmembrane</keyword>